<dbReference type="CDD" id="cd17874">
    <property type="entry name" value="FtsY"/>
    <property type="match status" value="1"/>
</dbReference>
<feature type="binding site" evidence="10">
    <location>
        <begin position="346"/>
        <end position="350"/>
    </location>
    <ligand>
        <name>GTP</name>
        <dbReference type="ChEBI" id="CHEBI:37565"/>
    </ligand>
</feature>
<keyword evidence="4 10" id="KW-0378">Hydrolase</keyword>
<reference evidence="13 14" key="1">
    <citation type="submission" date="2019-09" db="EMBL/GenBank/DDBJ databases">
        <title>Draft genome sequence of Psychrobacter nivimaris LAMA 639, in search for biotechnological relevant genes.</title>
        <authorList>
            <person name="Lima A.O.S."/>
            <person name="Staloch B.E.K."/>
            <person name="Freitas R.C."/>
            <person name="Niero H."/>
            <person name="Silva M.A.C."/>
        </authorList>
    </citation>
    <scope>NUCLEOTIDE SEQUENCE [LARGE SCALE GENOMIC DNA]</scope>
    <source>
        <strain evidence="13 14">LAMA 639</strain>
    </source>
</reference>
<evidence type="ECO:0000256" key="6">
    <source>
        <dbReference type="ARBA" id="ARBA00023136"/>
    </source>
</evidence>
<evidence type="ECO:0000256" key="9">
    <source>
        <dbReference type="ARBA" id="ARBA00053570"/>
    </source>
</evidence>
<dbReference type="InterPro" id="IPR000897">
    <property type="entry name" value="SRP54_GTPase_dom"/>
</dbReference>
<dbReference type="SMART" id="SM00382">
    <property type="entry name" value="AAA"/>
    <property type="match status" value="1"/>
</dbReference>
<dbReference type="SMART" id="SM00963">
    <property type="entry name" value="SRP54_N"/>
    <property type="match status" value="1"/>
</dbReference>
<comment type="caution">
    <text evidence="13">The sequence shown here is derived from an EMBL/GenBank/DDBJ whole genome shotgun (WGS) entry which is preliminary data.</text>
</comment>
<feature type="region of interest" description="Disordered" evidence="11">
    <location>
        <begin position="131"/>
        <end position="156"/>
    </location>
</feature>
<dbReference type="SUPFAM" id="SSF47364">
    <property type="entry name" value="Domain of the SRP/SRP receptor G-proteins"/>
    <property type="match status" value="1"/>
</dbReference>
<gene>
    <name evidence="10" type="primary">ftsY</name>
    <name evidence="13" type="ORF">FQV37_1234</name>
</gene>
<feature type="domain" description="SRP54-type proteins GTP-binding" evidence="12">
    <location>
        <begin position="431"/>
        <end position="444"/>
    </location>
</feature>
<dbReference type="InterPro" id="IPR042101">
    <property type="entry name" value="SRP54_N_sf"/>
</dbReference>
<evidence type="ECO:0000256" key="8">
    <source>
        <dbReference type="ARBA" id="ARBA00048027"/>
    </source>
</evidence>
<comment type="function">
    <text evidence="9 10">Involved in targeting and insertion of nascent membrane proteins into the cytoplasmic membrane. Acts as a receptor for the complex formed by the signal recognition particle (SRP) and the ribosome-nascent chain (RNC). Interaction with SRP-RNC leads to the transfer of the RNC complex to the Sec translocase for insertion into the membrane, the hydrolysis of GTP by both Ffh and FtsY, and the dissociation of the SRP-FtsY complex into the individual components.</text>
</comment>
<evidence type="ECO:0000256" key="10">
    <source>
        <dbReference type="HAMAP-Rule" id="MF_00920"/>
    </source>
</evidence>
<dbReference type="GO" id="GO:0003924">
    <property type="term" value="F:GTPase activity"/>
    <property type="evidence" value="ECO:0007669"/>
    <property type="project" value="UniProtKB-UniRule"/>
</dbReference>
<dbReference type="InterPro" id="IPR013822">
    <property type="entry name" value="Signal_recog_particl_SRP54_hlx"/>
</dbReference>
<evidence type="ECO:0000256" key="2">
    <source>
        <dbReference type="ARBA" id="ARBA00022490"/>
    </source>
</evidence>
<protein>
    <recommendedName>
        <fullName evidence="10">Signal recognition particle receptor FtsY</fullName>
        <shortName evidence="10">SRP receptor</shortName>
        <ecNumber evidence="10">3.6.5.4</ecNumber>
    </recommendedName>
</protein>
<feature type="region of interest" description="Disordered" evidence="11">
    <location>
        <begin position="78"/>
        <end position="105"/>
    </location>
</feature>
<sequence length="463" mass="49645">MNNPNNSNRVVINLDTGLDDLDDDDITLPSLPVQSVPIIDETESVAPQKDSTVNQDVSSNDAADNIALATPIVMTEEHNVPKGNSESFSSAKETAAATSQTNTASTIPAMPLQEQLGDTPSVNPVADSNVQAATTKEPATELQESQETKENKKKGSWFNRMKTGLSKSRKNLAEGMVSILIGGKEIDDELLEEVEDQLLVADIGVNATNRIIKSLTEQTDRGDLIYAHSLYKALQSELVDILTPKVEPLVIDTSKKPFVILVVGVNGVGKTTTIGKLAKRLQGEGKSVMLAAGDTFRAAATEQLQIWGERNHIPVVAQGHGSDSASVIFDAMQSAKAKNIDVLIADTAGRLQNKTHLMAELEKVVRVMRKADPSAPHEGMIVLDAGTGQNAINQVELFNKVVPLTGITITKLDGTAKGGVVFNIAETTDVPIRYIGVGESIDDLRSFSPKQFVAALFETDDKE</sequence>
<evidence type="ECO:0000256" key="1">
    <source>
        <dbReference type="ARBA" id="ARBA00022475"/>
    </source>
</evidence>
<dbReference type="GO" id="GO:0005737">
    <property type="term" value="C:cytoplasm"/>
    <property type="evidence" value="ECO:0007669"/>
    <property type="project" value="UniProtKB-SubCell"/>
</dbReference>
<keyword evidence="14" id="KW-1185">Reference proteome</keyword>
<dbReference type="InterPro" id="IPR003593">
    <property type="entry name" value="AAA+_ATPase"/>
</dbReference>
<comment type="subunit">
    <text evidence="10">Part of the signal recognition particle protein translocation system, which is composed of SRP and FtsY. SRP is a ribonucleoprotein composed of Ffh and a 4.5S RNA molecule.</text>
</comment>
<dbReference type="Pfam" id="PF02881">
    <property type="entry name" value="SRP54_N"/>
    <property type="match status" value="1"/>
</dbReference>
<proteinExistence type="inferred from homology"/>
<dbReference type="NCBIfam" id="TIGR00064">
    <property type="entry name" value="ftsY"/>
    <property type="match status" value="1"/>
</dbReference>
<evidence type="ECO:0000256" key="3">
    <source>
        <dbReference type="ARBA" id="ARBA00022741"/>
    </source>
</evidence>
<evidence type="ECO:0000256" key="11">
    <source>
        <dbReference type="SAM" id="MobiDB-lite"/>
    </source>
</evidence>
<keyword evidence="2 10" id="KW-0963">Cytoplasm</keyword>
<dbReference type="GO" id="GO:0005886">
    <property type="term" value="C:plasma membrane"/>
    <property type="evidence" value="ECO:0007669"/>
    <property type="project" value="UniProtKB-SubCell"/>
</dbReference>
<feature type="binding site" evidence="10">
    <location>
        <begin position="410"/>
        <end position="413"/>
    </location>
    <ligand>
        <name>GTP</name>
        <dbReference type="ChEBI" id="CHEBI:37565"/>
    </ligand>
</feature>
<keyword evidence="6 10" id="KW-0472">Membrane</keyword>
<dbReference type="Pfam" id="PF00448">
    <property type="entry name" value="SRP54"/>
    <property type="match status" value="1"/>
</dbReference>
<accession>A0A6N7BX16</accession>
<dbReference type="FunFam" id="1.20.120.140:FF:000002">
    <property type="entry name" value="Signal recognition particle receptor FtsY"/>
    <property type="match status" value="1"/>
</dbReference>
<dbReference type="GO" id="GO:0005525">
    <property type="term" value="F:GTP binding"/>
    <property type="evidence" value="ECO:0007669"/>
    <property type="project" value="UniProtKB-UniRule"/>
</dbReference>
<dbReference type="SMART" id="SM00962">
    <property type="entry name" value="SRP54"/>
    <property type="match status" value="1"/>
</dbReference>
<feature type="compositionally biased region" description="Polar residues" evidence="11">
    <location>
        <begin position="82"/>
        <end position="92"/>
    </location>
</feature>
<dbReference type="Gene3D" id="3.40.50.300">
    <property type="entry name" value="P-loop containing nucleotide triphosphate hydrolases"/>
    <property type="match status" value="1"/>
</dbReference>
<dbReference type="PANTHER" id="PTHR43134:SF1">
    <property type="entry name" value="SIGNAL RECOGNITION PARTICLE RECEPTOR SUBUNIT ALPHA"/>
    <property type="match status" value="1"/>
</dbReference>
<feature type="binding site" evidence="10">
    <location>
        <begin position="264"/>
        <end position="271"/>
    </location>
    <ligand>
        <name>GTP</name>
        <dbReference type="ChEBI" id="CHEBI:37565"/>
    </ligand>
</feature>
<dbReference type="FunFam" id="3.40.50.300:FF:000053">
    <property type="entry name" value="Signal recognition particle receptor FtsY"/>
    <property type="match status" value="1"/>
</dbReference>
<evidence type="ECO:0000313" key="13">
    <source>
        <dbReference type="EMBL" id="KAF0568224.1"/>
    </source>
</evidence>
<evidence type="ECO:0000256" key="7">
    <source>
        <dbReference type="ARBA" id="ARBA00023170"/>
    </source>
</evidence>
<comment type="catalytic activity">
    <reaction evidence="8 10">
        <text>GTP + H2O = GDP + phosphate + H(+)</text>
        <dbReference type="Rhea" id="RHEA:19669"/>
        <dbReference type="ChEBI" id="CHEBI:15377"/>
        <dbReference type="ChEBI" id="CHEBI:15378"/>
        <dbReference type="ChEBI" id="CHEBI:37565"/>
        <dbReference type="ChEBI" id="CHEBI:43474"/>
        <dbReference type="ChEBI" id="CHEBI:58189"/>
        <dbReference type="EC" id="3.6.5.4"/>
    </reaction>
</comment>
<dbReference type="SUPFAM" id="SSF52540">
    <property type="entry name" value="P-loop containing nucleoside triphosphate hydrolases"/>
    <property type="match status" value="1"/>
</dbReference>
<evidence type="ECO:0000313" key="14">
    <source>
        <dbReference type="Proteomes" id="UP000471465"/>
    </source>
</evidence>
<dbReference type="EC" id="3.6.5.4" evidence="10"/>
<feature type="compositionally biased region" description="Low complexity" evidence="11">
    <location>
        <begin position="94"/>
        <end position="105"/>
    </location>
</feature>
<dbReference type="AlphaFoldDB" id="A0A6N7BX16"/>
<keyword evidence="5 10" id="KW-0342">GTP-binding</keyword>
<keyword evidence="7 10" id="KW-0675">Receptor</keyword>
<dbReference type="EMBL" id="VZIZ01000022">
    <property type="protein sequence ID" value="KAF0568224.1"/>
    <property type="molecule type" value="Genomic_DNA"/>
</dbReference>
<organism evidence="13 14">
    <name type="scientific">Psychrobacter nivimaris</name>
    <dbReference type="NCBI Taxonomy" id="281738"/>
    <lineage>
        <taxon>Bacteria</taxon>
        <taxon>Pseudomonadati</taxon>
        <taxon>Pseudomonadota</taxon>
        <taxon>Gammaproteobacteria</taxon>
        <taxon>Moraxellales</taxon>
        <taxon>Moraxellaceae</taxon>
        <taxon>Psychrobacter</taxon>
    </lineage>
</organism>
<dbReference type="GO" id="GO:0005047">
    <property type="term" value="F:signal recognition particle binding"/>
    <property type="evidence" value="ECO:0007669"/>
    <property type="project" value="TreeGrafter"/>
</dbReference>
<dbReference type="InterPro" id="IPR027417">
    <property type="entry name" value="P-loop_NTPase"/>
</dbReference>
<dbReference type="PROSITE" id="PS00300">
    <property type="entry name" value="SRP54"/>
    <property type="match status" value="1"/>
</dbReference>
<dbReference type="Proteomes" id="UP000471465">
    <property type="component" value="Unassembled WGS sequence"/>
</dbReference>
<dbReference type="InterPro" id="IPR004390">
    <property type="entry name" value="SR_rcpt_FtsY"/>
</dbReference>
<dbReference type="Gene3D" id="1.20.120.140">
    <property type="entry name" value="Signal recognition particle SRP54, nucleotide-binding domain"/>
    <property type="match status" value="1"/>
</dbReference>
<keyword evidence="1 10" id="KW-1003">Cell membrane</keyword>
<evidence type="ECO:0000256" key="5">
    <source>
        <dbReference type="ARBA" id="ARBA00023134"/>
    </source>
</evidence>
<comment type="similarity">
    <text evidence="10">Belongs to the GTP-binding SRP family. FtsY subfamily.</text>
</comment>
<comment type="subcellular location">
    <subcellularLocation>
        <location evidence="10">Cell membrane</location>
        <topology evidence="10">Peripheral membrane protein</topology>
        <orientation evidence="10">Cytoplasmic side</orientation>
    </subcellularLocation>
    <subcellularLocation>
        <location evidence="10">Cytoplasm</location>
    </subcellularLocation>
</comment>
<dbReference type="HAMAP" id="MF_00920">
    <property type="entry name" value="FtsY"/>
    <property type="match status" value="1"/>
</dbReference>
<keyword evidence="3 10" id="KW-0547">Nucleotide-binding</keyword>
<dbReference type="PANTHER" id="PTHR43134">
    <property type="entry name" value="SIGNAL RECOGNITION PARTICLE RECEPTOR SUBUNIT ALPHA"/>
    <property type="match status" value="1"/>
</dbReference>
<evidence type="ECO:0000259" key="12">
    <source>
        <dbReference type="PROSITE" id="PS00300"/>
    </source>
</evidence>
<dbReference type="InterPro" id="IPR036225">
    <property type="entry name" value="SRP/SRP_N"/>
</dbReference>
<dbReference type="GO" id="GO:0006614">
    <property type="term" value="P:SRP-dependent cotranslational protein targeting to membrane"/>
    <property type="evidence" value="ECO:0007669"/>
    <property type="project" value="InterPro"/>
</dbReference>
<name>A0A6N7BX16_9GAMM</name>
<evidence type="ECO:0000256" key="4">
    <source>
        <dbReference type="ARBA" id="ARBA00022801"/>
    </source>
</evidence>